<dbReference type="Proteomes" id="UP000189733">
    <property type="component" value="Unassembled WGS sequence"/>
</dbReference>
<keyword evidence="2" id="KW-1185">Reference proteome</keyword>
<dbReference type="EMBL" id="FUYA01000006">
    <property type="protein sequence ID" value="SKA74508.1"/>
    <property type="molecule type" value="Genomic_DNA"/>
</dbReference>
<name>A0A1T4WBT1_9BACT</name>
<organism evidence="1 2">
    <name type="scientific">Desulfobaculum bizertense DSM 18034</name>
    <dbReference type="NCBI Taxonomy" id="1121442"/>
    <lineage>
        <taxon>Bacteria</taxon>
        <taxon>Pseudomonadati</taxon>
        <taxon>Thermodesulfobacteriota</taxon>
        <taxon>Desulfovibrionia</taxon>
        <taxon>Desulfovibrionales</taxon>
        <taxon>Desulfovibrionaceae</taxon>
        <taxon>Desulfobaculum</taxon>
    </lineage>
</organism>
<reference evidence="1 2" key="1">
    <citation type="submission" date="2017-02" db="EMBL/GenBank/DDBJ databases">
        <authorList>
            <person name="Peterson S.W."/>
        </authorList>
    </citation>
    <scope>NUCLEOTIDE SEQUENCE [LARGE SCALE GENOMIC DNA]</scope>
    <source>
        <strain evidence="1 2">DSM 18034</strain>
    </source>
</reference>
<dbReference type="RefSeq" id="WP_078685243.1">
    <property type="nucleotide sequence ID" value="NZ_FUYA01000006.1"/>
</dbReference>
<dbReference type="AlphaFoldDB" id="A0A1T4WBT1"/>
<evidence type="ECO:0000313" key="1">
    <source>
        <dbReference type="EMBL" id="SKA74508.1"/>
    </source>
</evidence>
<accession>A0A1T4WBT1</accession>
<proteinExistence type="predicted"/>
<sequence>MSLSRNFSSNSPENPFSLTLRRSAAGLFRLALQHGVFIGLQGSTCLRALLEETFKVETSYVEKNINTIFIDGHPVDNIDTATLTPGCELALSGALPGICGITMGKNSPIAKMRCGIAYTETKEHTEEQFPLFKLKLFNFIARDLGPRAFAAGIGISADRLTRILVDTIAEDPDAISELSHEGKSLPLHDFLEQLPQHGERPCFLKITEQP</sequence>
<dbReference type="STRING" id="1121442.SAMN02745702_01958"/>
<evidence type="ECO:0000313" key="2">
    <source>
        <dbReference type="Proteomes" id="UP000189733"/>
    </source>
</evidence>
<protein>
    <submittedName>
        <fullName evidence="1">Uncharacterized protein</fullName>
    </submittedName>
</protein>
<dbReference type="OrthoDB" id="5396767at2"/>
<gene>
    <name evidence="1" type="ORF">SAMN02745702_01958</name>
</gene>